<feature type="region of interest" description="Disordered" evidence="6">
    <location>
        <begin position="143"/>
        <end position="182"/>
    </location>
</feature>
<evidence type="ECO:0000256" key="1">
    <source>
        <dbReference type="ARBA" id="ARBA00004123"/>
    </source>
</evidence>
<dbReference type="SUPFAM" id="SSF50998">
    <property type="entry name" value="Quinoprotein alcohol dehydrogenase-like"/>
    <property type="match status" value="1"/>
</dbReference>
<dbReference type="Proteomes" id="UP000006671">
    <property type="component" value="Unassembled WGS sequence"/>
</dbReference>
<evidence type="ECO:0000313" key="8">
    <source>
        <dbReference type="EMBL" id="EFC45488.1"/>
    </source>
</evidence>
<accession>D2VCV8</accession>
<dbReference type="InterPro" id="IPR036322">
    <property type="entry name" value="WD40_repeat_dom_sf"/>
</dbReference>
<dbReference type="OMA" id="KLDSTKX"/>
<feature type="region of interest" description="Disordered" evidence="6">
    <location>
        <begin position="16"/>
        <end position="47"/>
    </location>
</feature>
<evidence type="ECO:0000259" key="7">
    <source>
        <dbReference type="PROSITE" id="PS50174"/>
    </source>
</evidence>
<dbReference type="GO" id="GO:0005634">
    <property type="term" value="C:nucleus"/>
    <property type="evidence" value="ECO:0007669"/>
    <property type="project" value="UniProtKB-SubCell"/>
</dbReference>
<keyword evidence="9" id="KW-1185">Reference proteome</keyword>
<dbReference type="Gene3D" id="2.130.10.10">
    <property type="entry name" value="YVTN repeat-like/Quinoprotein amine dehydrogenase"/>
    <property type="match status" value="3"/>
</dbReference>
<dbReference type="OrthoDB" id="2161379at2759"/>
<dbReference type="Pfam" id="PF12656">
    <property type="entry name" value="G-patch_2"/>
    <property type="match status" value="1"/>
</dbReference>
<dbReference type="SMART" id="SM00320">
    <property type="entry name" value="WD40"/>
    <property type="match status" value="12"/>
</dbReference>
<dbReference type="STRING" id="5762.D2VCV8"/>
<feature type="compositionally biased region" description="Basic and acidic residues" evidence="6">
    <location>
        <begin position="32"/>
        <end position="47"/>
    </location>
</feature>
<feature type="compositionally biased region" description="Polar residues" evidence="6">
    <location>
        <begin position="157"/>
        <end position="166"/>
    </location>
</feature>
<dbReference type="PROSITE" id="PS00678">
    <property type="entry name" value="WD_REPEATS_1"/>
    <property type="match status" value="1"/>
</dbReference>
<proteinExistence type="predicted"/>
<feature type="compositionally biased region" description="Polar residues" evidence="6">
    <location>
        <begin position="16"/>
        <end position="28"/>
    </location>
</feature>
<evidence type="ECO:0000256" key="6">
    <source>
        <dbReference type="SAM" id="MobiDB-lite"/>
    </source>
</evidence>
<evidence type="ECO:0000256" key="2">
    <source>
        <dbReference type="ARBA" id="ARBA00022574"/>
    </source>
</evidence>
<comment type="subcellular location">
    <subcellularLocation>
        <location evidence="1">Nucleus</location>
    </subcellularLocation>
</comment>
<name>D2VCV8_NAEGR</name>
<dbReference type="PANTHER" id="PTHR44464:SF1">
    <property type="entry name" value="WD REPEAT-CONTAINING PROTEIN 17"/>
    <property type="match status" value="1"/>
</dbReference>
<evidence type="ECO:0000256" key="4">
    <source>
        <dbReference type="ARBA" id="ARBA00023242"/>
    </source>
</evidence>
<protein>
    <submittedName>
        <fullName evidence="8">Uncharacterized protein FM163</fullName>
    </submittedName>
</protein>
<evidence type="ECO:0000256" key="3">
    <source>
        <dbReference type="ARBA" id="ARBA00022737"/>
    </source>
</evidence>
<dbReference type="SUPFAM" id="SSF50978">
    <property type="entry name" value="WD40 repeat-like"/>
    <property type="match status" value="1"/>
</dbReference>
<feature type="repeat" description="WD" evidence="5">
    <location>
        <begin position="748"/>
        <end position="790"/>
    </location>
</feature>
<dbReference type="Gene3D" id="2.30.30.140">
    <property type="match status" value="1"/>
</dbReference>
<feature type="repeat" description="WD" evidence="5">
    <location>
        <begin position="706"/>
        <end position="748"/>
    </location>
</feature>
<reference evidence="8 9" key="1">
    <citation type="journal article" date="2010" name="Cell">
        <title>The genome of Naegleria gruberi illuminates early eukaryotic versatility.</title>
        <authorList>
            <person name="Fritz-Laylin L.K."/>
            <person name="Prochnik S.E."/>
            <person name="Ginger M.L."/>
            <person name="Dacks J.B."/>
            <person name="Carpenter M.L."/>
            <person name="Field M.C."/>
            <person name="Kuo A."/>
            <person name="Paredez A."/>
            <person name="Chapman J."/>
            <person name="Pham J."/>
            <person name="Shu S."/>
            <person name="Neupane R."/>
            <person name="Cipriano M."/>
            <person name="Mancuso J."/>
            <person name="Tu H."/>
            <person name="Salamov A."/>
            <person name="Lindquist E."/>
            <person name="Shapiro H."/>
            <person name="Lucas S."/>
            <person name="Grigoriev I.V."/>
            <person name="Cande W.Z."/>
            <person name="Fulton C."/>
            <person name="Rokhsar D.S."/>
            <person name="Dawson S.C."/>
        </authorList>
    </citation>
    <scope>NUCLEOTIDE SEQUENCE [LARGE SCALE GENOMIC DNA]</scope>
    <source>
        <strain evidence="8 9">NEG-M</strain>
    </source>
</reference>
<keyword evidence="2 5" id="KW-0853">WD repeat</keyword>
<dbReference type="InterPro" id="IPR019775">
    <property type="entry name" value="WD40_repeat_CS"/>
</dbReference>
<dbReference type="Pfam" id="PF25088">
    <property type="entry name" value="GPKOW_C"/>
    <property type="match status" value="1"/>
</dbReference>
<feature type="domain" description="G-patch" evidence="7">
    <location>
        <begin position="85"/>
        <end position="130"/>
    </location>
</feature>
<dbReference type="InParanoid" id="D2VCV8"/>
<dbReference type="PROSITE" id="PS50174">
    <property type="entry name" value="G_PATCH"/>
    <property type="match status" value="1"/>
</dbReference>
<dbReference type="InterPro" id="IPR011047">
    <property type="entry name" value="Quinoprotein_ADH-like_sf"/>
</dbReference>
<gene>
    <name evidence="8" type="primary">FM163</name>
    <name evidence="8" type="ORF">NAEGRDRAFT_48518</name>
</gene>
<dbReference type="Pfam" id="PF00400">
    <property type="entry name" value="WD40"/>
    <property type="match status" value="5"/>
</dbReference>
<dbReference type="GO" id="GO:0003676">
    <property type="term" value="F:nucleic acid binding"/>
    <property type="evidence" value="ECO:0007669"/>
    <property type="project" value="InterPro"/>
</dbReference>
<dbReference type="CDD" id="cd00200">
    <property type="entry name" value="WD40"/>
    <property type="match status" value="1"/>
</dbReference>
<evidence type="ECO:0000256" key="5">
    <source>
        <dbReference type="PROSITE-ProRule" id="PRU00221"/>
    </source>
</evidence>
<sequence>MMSEDKRLLIQLSKQSKNIKSASSSLQFLNPEEEKSERKEEESNKRKIDQVIPCKGNHLNIKQAKLENHHHHYTKDEEFIPSKPVEGFGAAMLRGMGWKDGQPFGRSKQIVEPVEPKPRPHLAGLGSSLQHQIELDPRNKKLKDQLEKEKQADSKKTATTSIQNKSEQQRPKTNESASSSSVAPKKKKAITWLLPNLYVRYISNGKHYLQKGLVMDIPTSYECTIKMDTGEILEHIGEDSLETIIPKQKGLQCMVVKGEHKGFVGSLVSKDREKETCLLKNQDDDVAVVSFDNCSSLDQTIRVWDITDGKTIKVVDLKSSQFKPYCIDWSCTDSYQLVVGGKKGAIKVIDFNDDSNYTINLSGDDLRSIGFNTRNPTVLFAACGAELFLVDIKKKKPICRHKFSDYKIVDFQWDSLSNNYLICSYENGQTVLFDTDAKEENMKVKVFEKSGAGISSIAWIKNEPGNFITSDVRAGVIRYWNVSQTAPLKVQRVRKNSGFQDMFLLPGCQKLACAFKDGAVGLFDISKKQFDFLTPGSHTETIFDCEYCPANPDIFATSGFDHSIRLWDTHRMKVVENLTHETGVIYGLAWHPTKREIAGAFNTGMVIIWDAQKRIPKLQQEIHKDCIYRVAWNPIDHSLLATTSKDTFCIVFNEEGKVIKKFKHPAPVFGVQWHPTNKNIIATGCHDHIVRVFNINNPNDAPISILKGHTAEVFNVTWHPTIPNVLASGSNDKTIRIWDSDTGNSKVLKGHTHYVRALAWNYEVSNILLSGSWDGTIRVWDTKKECQIAVSNDHHADVYGLSSHPERPFTFGSTSRDTTIRFWSLDNISTKFYVKAINIQSLAPLLTTPKSPFDSDSQGDGLSGPGAKLVSTKLAEAKTDVEKHTILSEYFNFPSTSRNLWELANSFFQGKKYKSSLKSDVLFCNAITETVYNKAKEMESARYKNKGTGAAQRVAEQLKEAAKLYLKIGKVRNYCEIMCEVGEWEKALSVAPSVSIDYWKDLTAKYTKQLAENESEDVIPYYIATSETDKLLNYFIRKNQLTEASIVARRSAESGYPKPIAEQTKTANQEESSENAPVTIEMRRIAELQAKNFMRESKPILAASAFLSIKDVDKCFHYLVKGCEGHLAYSLAKALLIRNTDDSILLAFANVCTMNGEWDIACETLAQVKNREEASKMMCKLPPTHPQRDNLFIKGGFQTPSFYAAQAPALEHENPAECIRFYSFAYDNINAALVAVVNYEELFAEQDWNWPLISSIHNAVQCIDAYKLETIMRNKILFYSNLIGAQLALWKEYFVIAPKLALNAKDCLKNIPKEFFAPRQFAEYIYCLSMAYSGEIDEAISILSQALSDTNEVLEEQYSKPLISFKKRLEQKTLVHEWTPSNLVIPSGSNLPVRSIDGKRAISVISKKEAQPPVLLEDGGSIISLAESVMWREVNVFSPTCSGTKI</sequence>
<organism evidence="9">
    <name type="scientific">Naegleria gruberi</name>
    <name type="common">Amoeba</name>
    <dbReference type="NCBI Taxonomy" id="5762"/>
    <lineage>
        <taxon>Eukaryota</taxon>
        <taxon>Discoba</taxon>
        <taxon>Heterolobosea</taxon>
        <taxon>Tetramitia</taxon>
        <taxon>Eutetramitia</taxon>
        <taxon>Vahlkampfiidae</taxon>
        <taxon>Naegleria</taxon>
    </lineage>
</organism>
<dbReference type="InterPro" id="IPR020472">
    <property type="entry name" value="WD40_PAC1"/>
</dbReference>
<evidence type="ECO:0000313" key="9">
    <source>
        <dbReference type="Proteomes" id="UP000006671"/>
    </source>
</evidence>
<dbReference type="PROSITE" id="PS50294">
    <property type="entry name" value="WD_REPEATS_REGION"/>
    <property type="match status" value="2"/>
</dbReference>
<dbReference type="PANTHER" id="PTHR44464">
    <property type="entry name" value="WD REPEAT-CONTAINING PROTEIN 17"/>
    <property type="match status" value="1"/>
</dbReference>
<dbReference type="PROSITE" id="PS50082">
    <property type="entry name" value="WD_REPEATS_2"/>
    <property type="match status" value="4"/>
</dbReference>
<dbReference type="KEGG" id="ngr:NAEGRDRAFT_48518"/>
<feature type="compositionally biased region" description="Basic and acidic residues" evidence="6">
    <location>
        <begin position="143"/>
        <end position="156"/>
    </location>
</feature>
<dbReference type="PRINTS" id="PR00320">
    <property type="entry name" value="GPROTEINBRPT"/>
</dbReference>
<keyword evidence="4" id="KW-0539">Nucleus</keyword>
<dbReference type="InterPro" id="IPR015943">
    <property type="entry name" value="WD40/YVTN_repeat-like_dom_sf"/>
</dbReference>
<feature type="repeat" description="WD" evidence="5">
    <location>
        <begin position="295"/>
        <end position="314"/>
    </location>
</feature>
<feature type="region of interest" description="Disordered" evidence="6">
    <location>
        <begin position="115"/>
        <end position="134"/>
    </location>
</feature>
<keyword evidence="3" id="KW-0677">Repeat</keyword>
<dbReference type="SMART" id="SM00443">
    <property type="entry name" value="G_patch"/>
    <property type="match status" value="1"/>
</dbReference>
<dbReference type="EMBL" id="GG738863">
    <property type="protein sequence ID" value="EFC45488.1"/>
    <property type="molecule type" value="Genomic_DNA"/>
</dbReference>
<dbReference type="VEuPathDB" id="AmoebaDB:NAEGRDRAFT_48518"/>
<feature type="repeat" description="WD" evidence="5">
    <location>
        <begin position="535"/>
        <end position="577"/>
    </location>
</feature>
<dbReference type="RefSeq" id="XP_002678232.1">
    <property type="nucleotide sequence ID" value="XM_002678186.1"/>
</dbReference>
<dbReference type="InterPro" id="IPR026822">
    <property type="entry name" value="Spp2/MOS2_G-patch"/>
</dbReference>
<dbReference type="InterPro" id="IPR000467">
    <property type="entry name" value="G_patch_dom"/>
</dbReference>
<dbReference type="eggNOG" id="KOG4315">
    <property type="taxonomic scope" value="Eukaryota"/>
</dbReference>
<dbReference type="GeneID" id="8850575"/>
<dbReference type="InterPro" id="IPR001680">
    <property type="entry name" value="WD40_rpt"/>
</dbReference>